<organism evidence="1 2">
    <name type="scientific">Vararia minispora EC-137</name>
    <dbReference type="NCBI Taxonomy" id="1314806"/>
    <lineage>
        <taxon>Eukaryota</taxon>
        <taxon>Fungi</taxon>
        <taxon>Dikarya</taxon>
        <taxon>Basidiomycota</taxon>
        <taxon>Agaricomycotina</taxon>
        <taxon>Agaricomycetes</taxon>
        <taxon>Russulales</taxon>
        <taxon>Lachnocladiaceae</taxon>
        <taxon>Vararia</taxon>
    </lineage>
</organism>
<protein>
    <submittedName>
        <fullName evidence="1">Amino acid/polyamine transporter I</fullName>
    </submittedName>
</protein>
<dbReference type="Proteomes" id="UP000814128">
    <property type="component" value="Unassembled WGS sequence"/>
</dbReference>
<evidence type="ECO:0000313" key="1">
    <source>
        <dbReference type="EMBL" id="KAI0033073.1"/>
    </source>
</evidence>
<keyword evidence="2" id="KW-1185">Reference proteome</keyword>
<reference evidence="1" key="2">
    <citation type="journal article" date="2022" name="New Phytol.">
        <title>Evolutionary transition to the ectomycorrhizal habit in the genomes of a hyperdiverse lineage of mushroom-forming fungi.</title>
        <authorList>
            <person name="Looney B."/>
            <person name="Miyauchi S."/>
            <person name="Morin E."/>
            <person name="Drula E."/>
            <person name="Courty P.E."/>
            <person name="Kohler A."/>
            <person name="Kuo A."/>
            <person name="LaButti K."/>
            <person name="Pangilinan J."/>
            <person name="Lipzen A."/>
            <person name="Riley R."/>
            <person name="Andreopoulos W."/>
            <person name="He G."/>
            <person name="Johnson J."/>
            <person name="Nolan M."/>
            <person name="Tritt A."/>
            <person name="Barry K.W."/>
            <person name="Grigoriev I.V."/>
            <person name="Nagy L.G."/>
            <person name="Hibbett D."/>
            <person name="Henrissat B."/>
            <person name="Matheny P.B."/>
            <person name="Labbe J."/>
            <person name="Martin F.M."/>
        </authorList>
    </citation>
    <scope>NUCLEOTIDE SEQUENCE</scope>
    <source>
        <strain evidence="1">EC-137</strain>
    </source>
</reference>
<reference evidence="1" key="1">
    <citation type="submission" date="2021-02" db="EMBL/GenBank/DDBJ databases">
        <authorList>
            <consortium name="DOE Joint Genome Institute"/>
            <person name="Ahrendt S."/>
            <person name="Looney B.P."/>
            <person name="Miyauchi S."/>
            <person name="Morin E."/>
            <person name="Drula E."/>
            <person name="Courty P.E."/>
            <person name="Chicoki N."/>
            <person name="Fauchery L."/>
            <person name="Kohler A."/>
            <person name="Kuo A."/>
            <person name="Labutti K."/>
            <person name="Pangilinan J."/>
            <person name="Lipzen A."/>
            <person name="Riley R."/>
            <person name="Andreopoulos W."/>
            <person name="He G."/>
            <person name="Johnson J."/>
            <person name="Barry K.W."/>
            <person name="Grigoriev I.V."/>
            <person name="Nagy L."/>
            <person name="Hibbett D."/>
            <person name="Henrissat B."/>
            <person name="Matheny P.B."/>
            <person name="Labbe J."/>
            <person name="Martin F."/>
        </authorList>
    </citation>
    <scope>NUCLEOTIDE SEQUENCE</scope>
    <source>
        <strain evidence="1">EC-137</strain>
    </source>
</reference>
<gene>
    <name evidence="1" type="ORF">K488DRAFT_78083</name>
</gene>
<evidence type="ECO:0000313" key="2">
    <source>
        <dbReference type="Proteomes" id="UP000814128"/>
    </source>
</evidence>
<dbReference type="EMBL" id="MU273528">
    <property type="protein sequence ID" value="KAI0033073.1"/>
    <property type="molecule type" value="Genomic_DNA"/>
</dbReference>
<proteinExistence type="predicted"/>
<accession>A0ACB8QMK4</accession>
<name>A0ACB8QMK4_9AGAM</name>
<sequence>MLNLGGLLGPGIFAVSGVILSSVGSVGLLLVFWLIAPMFSIAATIAYGELASMFPDRSGGEVVYLEKAYPRPRFFVPVSFAVTSVLLSFSGTSSVLFAQYMLAVFDLEPTTRRQTIVALVAIAFGVGVVAISTKWALRIVNILTTFKILSLVFVATTGIAVLAGLTRIKEPYANFQNLFADSTPDPNALATALIKVNWAYYGWQNGFNVLSEIRSPRGPARAARLSALVALAFVTGLFLLVNVAYIAAVPKEEIKASGELVASLFFQKVYGDGFASKLLPLMVALSCIGNITVGKARILREVARQGLLPFPQLFASTRPFGTPLGPALLKFCLSAAVLLALPARDAFNFLLDLASYPQLIFNAATAVGIWVLRRRRNASGLSPALLRAPDIVLALWFAQSVFSLVMPWVPPKDGKADVSFWYATYCLVGLGILATCGLYYYVWIVLLPRLGGYTIVEEVLELPGGARTGRLVRKYPAEVAAERAPLLGDSA</sequence>
<comment type="caution">
    <text evidence="1">The sequence shown here is derived from an EMBL/GenBank/DDBJ whole genome shotgun (WGS) entry which is preliminary data.</text>
</comment>